<gene>
    <name evidence="4" type="ORF">HINF_LOCUS12787</name>
    <name evidence="5" type="ORF">HINF_LOCUS12789</name>
    <name evidence="1" type="ORF">HINF_LOCUS17318</name>
    <name evidence="2" type="ORF">HINF_LOCUS17320</name>
    <name evidence="3" type="ORF">HINF_LOCUS44196</name>
    <name evidence="6" type="ORF">HINF_LOCUS79226</name>
</gene>
<reference evidence="1" key="1">
    <citation type="submission" date="2023-06" db="EMBL/GenBank/DDBJ databases">
        <authorList>
            <person name="Kurt Z."/>
        </authorList>
    </citation>
    <scope>NUCLEOTIDE SEQUENCE</scope>
</reference>
<sequence>MLNKNEKHIQCVTSGAYWVVKHLLLKICFCVINIQVSCDSYEFSALFKLKSQKRLTKILLQEGSIFTYKGVRYPFIKGLAHNFLTPYINEYILTKHTQKQHIFMIIQAIFKNIIVQTDNSEARLKVGSFLEGCFFMKEKGLTYD</sequence>
<dbReference type="EMBL" id="CATOUU010000875">
    <property type="protein sequence ID" value="CAI9956551.1"/>
    <property type="molecule type" value="Genomic_DNA"/>
</dbReference>
<comment type="caution">
    <text evidence="1">The sequence shown here is derived from an EMBL/GenBank/DDBJ whole genome shotgun (WGS) entry which is preliminary data.</text>
</comment>
<dbReference type="Proteomes" id="UP001642409">
    <property type="component" value="Unassembled WGS sequence"/>
</dbReference>
<dbReference type="EMBL" id="CATOUU010000440">
    <property type="protein sequence ID" value="CAI9929673.1"/>
    <property type="molecule type" value="Genomic_DNA"/>
</dbReference>
<evidence type="ECO:0000313" key="5">
    <source>
        <dbReference type="EMBL" id="CAL5992864.1"/>
    </source>
</evidence>
<protein>
    <submittedName>
        <fullName evidence="4">Hypothetical_protein</fullName>
    </submittedName>
</protein>
<evidence type="ECO:0000313" key="3">
    <source>
        <dbReference type="EMBL" id="CAI9956551.1"/>
    </source>
</evidence>
<keyword evidence="7" id="KW-1185">Reference proteome</keyword>
<dbReference type="EMBL" id="CAXDID020001108">
    <property type="protein sequence ID" value="CAL6116867.1"/>
    <property type="molecule type" value="Genomic_DNA"/>
</dbReference>
<name>A0AA86P245_9EUKA</name>
<accession>A0AA86P245</accession>
<evidence type="ECO:0000313" key="4">
    <source>
        <dbReference type="EMBL" id="CAL5992860.1"/>
    </source>
</evidence>
<organism evidence="1">
    <name type="scientific">Hexamita inflata</name>
    <dbReference type="NCBI Taxonomy" id="28002"/>
    <lineage>
        <taxon>Eukaryota</taxon>
        <taxon>Metamonada</taxon>
        <taxon>Diplomonadida</taxon>
        <taxon>Hexamitidae</taxon>
        <taxon>Hexamitinae</taxon>
        <taxon>Hexamita</taxon>
    </lineage>
</organism>
<evidence type="ECO:0000313" key="6">
    <source>
        <dbReference type="EMBL" id="CAL6116867.1"/>
    </source>
</evidence>
<evidence type="ECO:0000313" key="7">
    <source>
        <dbReference type="Proteomes" id="UP001642409"/>
    </source>
</evidence>
<proteinExistence type="predicted"/>
<dbReference type="EMBL" id="CAXDID020000029">
    <property type="protein sequence ID" value="CAL5992864.1"/>
    <property type="molecule type" value="Genomic_DNA"/>
</dbReference>
<evidence type="ECO:0000313" key="1">
    <source>
        <dbReference type="EMBL" id="CAI9929673.1"/>
    </source>
</evidence>
<dbReference type="EMBL" id="CATOUU010000440">
    <property type="protein sequence ID" value="CAI9929675.1"/>
    <property type="molecule type" value="Genomic_DNA"/>
</dbReference>
<dbReference type="EMBL" id="CAXDID020000029">
    <property type="protein sequence ID" value="CAL5992860.1"/>
    <property type="molecule type" value="Genomic_DNA"/>
</dbReference>
<evidence type="ECO:0000313" key="2">
    <source>
        <dbReference type="EMBL" id="CAI9929675.1"/>
    </source>
</evidence>
<reference evidence="4 7" key="2">
    <citation type="submission" date="2024-07" db="EMBL/GenBank/DDBJ databases">
        <authorList>
            <person name="Akdeniz Z."/>
        </authorList>
    </citation>
    <scope>NUCLEOTIDE SEQUENCE [LARGE SCALE GENOMIC DNA]</scope>
</reference>
<dbReference type="AlphaFoldDB" id="A0AA86P245"/>